<dbReference type="GO" id="GO:0035251">
    <property type="term" value="F:UDP-glucosyltransferase activity"/>
    <property type="evidence" value="ECO:0007669"/>
    <property type="project" value="TreeGrafter"/>
</dbReference>
<protein>
    <recommendedName>
        <fullName evidence="3">Glycosyltransferase N-terminal domain-containing protein</fullName>
    </recommendedName>
</protein>
<dbReference type="InterPro" id="IPR002213">
    <property type="entry name" value="UDP_glucos_trans"/>
</dbReference>
<feature type="domain" description="Glycosyltransferase N-terminal" evidence="3">
    <location>
        <begin position="558"/>
        <end position="802"/>
    </location>
</feature>
<organism evidence="4 5">
    <name type="scientific">Dendrobium chrysotoxum</name>
    <name type="common">Orchid</name>
    <dbReference type="NCBI Taxonomy" id="161865"/>
    <lineage>
        <taxon>Eukaryota</taxon>
        <taxon>Viridiplantae</taxon>
        <taxon>Streptophyta</taxon>
        <taxon>Embryophyta</taxon>
        <taxon>Tracheophyta</taxon>
        <taxon>Spermatophyta</taxon>
        <taxon>Magnoliopsida</taxon>
        <taxon>Liliopsida</taxon>
        <taxon>Asparagales</taxon>
        <taxon>Orchidaceae</taxon>
        <taxon>Epidendroideae</taxon>
        <taxon>Malaxideae</taxon>
        <taxon>Dendrobiinae</taxon>
        <taxon>Dendrobium</taxon>
    </lineage>
</organism>
<dbReference type="Proteomes" id="UP000775213">
    <property type="component" value="Unassembled WGS sequence"/>
</dbReference>
<sequence>MLLSISHHKITEHIIRPSSASQASPTMSSEADDYGSNTKSLHFLLVPLMAQGHMIPMVDLARLLASRGTLVTFATTPVNLARIRTVVDGAAASALPIRFVELHFPTMDAGLPDGCENADLIPSADLLLPFMNALSLLRRPLEAHLQDPDLTQWPKPTCLISDNLQHWTADVARNLDIPRLIFHGPSCFFLLCDLLINRHRVELEVAMEATSSGSFMLPGLPHPIRINKHEVTSVMRTDPGWSKYMESVRVAEESADGVLVNSFVELEPLYFERYQEVTGKLVWTVGPLSLYKEELDAKAARGRVSSIDSKLLFKWLDKQKVGSVVLVSFGSVVRNTTAQLMELGYGLEASGQPFVWVVKEVEERQVLGVEEWMTKFEKRVEGRGMVIRGWAPQTLILGHVAVGGFVTHCGWNSTLEAIAAGVVMATWPHFYDQFINEQLIVDVLKIGVAVGVEEPKLFGIGDENEVAVKVTRGEVEKVLERLMGGGDEGDERREIAKELKEKARMAMEEGGSSWKGLQDAINYIPEHIIFLSSASLASPTMSTEADDCGSNTKSLHFLLVPMMAQGHMIPMVDLAKLLAARGTLVTFATTPVNLARIQTTIDGAAASALPIRFVELHFPTMEAGLPDGCENADLIPSADLFVRFMNALSLLRRPLEAYLQDRDLTQWPKPACLISDNLQHWTADVARTLDIPRLIFHGPSCFFLLCDLLINRHRVELEVALEATSSRSFMLPGLLHPIRINKHEVTSLMGSDPGWSKYIESVRVAEESADGVLINSFVELEPWYFERYQEVTGKPVWPVGPLSLYKEELNAKAVRGRVSSIDSKLIFQWLDKQKVGLVVLVNFGSIVRNTIAQLMELGYGLEASGRPFIWVVKEVEERQVLGVGEWMKKFEKRLEGRGMVIRGWVPQTLMLGHVAVGGFVTHCGWNSTLEAIAAGVVMATWPHLYDQFLNEQLVVDVLKIGVAVGIEEPKLHDIWDDNEMVVKVKRGEVEKVLERLMGGGEEGDERRERAKDLKEKARMAMDEGGSSWKGLQDAINYVLESRQK</sequence>
<comment type="similarity">
    <text evidence="1">Belongs to the UDP-glycosyltransferase family.</text>
</comment>
<dbReference type="PANTHER" id="PTHR48047:SF182">
    <property type="entry name" value="GLYCOSYLTRANSFERASE"/>
    <property type="match status" value="1"/>
</dbReference>
<accession>A0AAV7H1X9</accession>
<evidence type="ECO:0000256" key="1">
    <source>
        <dbReference type="ARBA" id="ARBA00009995"/>
    </source>
</evidence>
<evidence type="ECO:0000259" key="3">
    <source>
        <dbReference type="Pfam" id="PF26168"/>
    </source>
</evidence>
<feature type="domain" description="Glycosyltransferase N-terminal" evidence="3">
    <location>
        <begin position="44"/>
        <end position="288"/>
    </location>
</feature>
<dbReference type="AlphaFoldDB" id="A0AAV7H1X9"/>
<dbReference type="FunFam" id="3.40.50.2000:FF:000063">
    <property type="entry name" value="Glycosyltransferase"/>
    <property type="match status" value="2"/>
</dbReference>
<dbReference type="EMBL" id="JAGFBR010000009">
    <property type="protein sequence ID" value="KAH0462322.1"/>
    <property type="molecule type" value="Genomic_DNA"/>
</dbReference>
<comment type="caution">
    <text evidence="4">The sequence shown here is derived from an EMBL/GenBank/DDBJ whole genome shotgun (WGS) entry which is preliminary data.</text>
</comment>
<dbReference type="CDD" id="cd03784">
    <property type="entry name" value="GT1_Gtf-like"/>
    <property type="match status" value="2"/>
</dbReference>
<name>A0AAV7H1X9_DENCH</name>
<evidence type="ECO:0000313" key="5">
    <source>
        <dbReference type="Proteomes" id="UP000775213"/>
    </source>
</evidence>
<keyword evidence="5" id="KW-1185">Reference proteome</keyword>
<dbReference type="SUPFAM" id="SSF53756">
    <property type="entry name" value="UDP-Glycosyltransferase/glycogen phosphorylase"/>
    <property type="match status" value="2"/>
</dbReference>
<evidence type="ECO:0000256" key="2">
    <source>
        <dbReference type="ARBA" id="ARBA00022679"/>
    </source>
</evidence>
<dbReference type="Pfam" id="PF00201">
    <property type="entry name" value="UDPGT"/>
    <property type="match status" value="2"/>
</dbReference>
<dbReference type="PANTHER" id="PTHR48047">
    <property type="entry name" value="GLYCOSYLTRANSFERASE"/>
    <property type="match status" value="1"/>
</dbReference>
<dbReference type="Gene3D" id="3.40.50.2000">
    <property type="entry name" value="Glycogen Phosphorylase B"/>
    <property type="match status" value="4"/>
</dbReference>
<gene>
    <name evidence="4" type="ORF">IEQ34_009897</name>
</gene>
<proteinExistence type="inferred from homology"/>
<reference evidence="4 5" key="1">
    <citation type="journal article" date="2021" name="Hortic Res">
        <title>Chromosome-scale assembly of the Dendrobium chrysotoxum genome enhances the understanding of orchid evolution.</title>
        <authorList>
            <person name="Zhang Y."/>
            <person name="Zhang G.Q."/>
            <person name="Zhang D."/>
            <person name="Liu X.D."/>
            <person name="Xu X.Y."/>
            <person name="Sun W.H."/>
            <person name="Yu X."/>
            <person name="Zhu X."/>
            <person name="Wang Z.W."/>
            <person name="Zhao X."/>
            <person name="Zhong W.Y."/>
            <person name="Chen H."/>
            <person name="Yin W.L."/>
            <person name="Huang T."/>
            <person name="Niu S.C."/>
            <person name="Liu Z.J."/>
        </authorList>
    </citation>
    <scope>NUCLEOTIDE SEQUENCE [LARGE SCALE GENOMIC DNA]</scope>
    <source>
        <strain evidence="4">Lindl</strain>
    </source>
</reference>
<evidence type="ECO:0000313" key="4">
    <source>
        <dbReference type="EMBL" id="KAH0462322.1"/>
    </source>
</evidence>
<dbReference type="Pfam" id="PF26168">
    <property type="entry name" value="Glyco_transf_N"/>
    <property type="match status" value="2"/>
</dbReference>
<dbReference type="InterPro" id="IPR058980">
    <property type="entry name" value="Glyco_transf_N"/>
</dbReference>
<keyword evidence="2" id="KW-0808">Transferase</keyword>